<feature type="region of interest" description="Disordered" evidence="1">
    <location>
        <begin position="1"/>
        <end position="22"/>
    </location>
</feature>
<dbReference type="PANTHER" id="PTHR21310:SF40">
    <property type="entry name" value="AMINOGLYCOSIDE PHOSPHOTRANSFERASE DOMAIN-CONTAINING PROTEIN-RELATED"/>
    <property type="match status" value="1"/>
</dbReference>
<keyword evidence="3" id="KW-0808">Transferase</keyword>
<dbReference type="InterPro" id="IPR002575">
    <property type="entry name" value="Aminoglycoside_PTrfase"/>
</dbReference>
<proteinExistence type="predicted"/>
<dbReference type="CDD" id="cd05154">
    <property type="entry name" value="ACAD10_11_N-like"/>
    <property type="match status" value="1"/>
</dbReference>
<comment type="caution">
    <text evidence="3">The sequence shown here is derived from an EMBL/GenBank/DDBJ whole genome shotgun (WGS) entry which is preliminary data.</text>
</comment>
<dbReference type="InterPro" id="IPR041726">
    <property type="entry name" value="ACAD10_11_N"/>
</dbReference>
<evidence type="ECO:0000313" key="4">
    <source>
        <dbReference type="Proteomes" id="UP000007813"/>
    </source>
</evidence>
<dbReference type="eggNOG" id="arCOG04682">
    <property type="taxonomic scope" value="Archaea"/>
</dbReference>
<reference evidence="3 4" key="1">
    <citation type="journal article" date="2012" name="J. Bacteriol.">
        <title>Draft Genome Sequence of the Extremely Halophilic Archaeon Halogranum salarium B-1T.</title>
        <authorList>
            <person name="Kim K.K."/>
            <person name="Lee K.C."/>
            <person name="Lee J.S."/>
        </authorList>
    </citation>
    <scope>NUCLEOTIDE SEQUENCE [LARGE SCALE GENOMIC DNA]</scope>
    <source>
        <strain evidence="3 4">B-1</strain>
    </source>
</reference>
<feature type="domain" description="Aminoglycoside phosphotransferase" evidence="2">
    <location>
        <begin position="76"/>
        <end position="285"/>
    </location>
</feature>
<dbReference type="Gene3D" id="3.90.1200.10">
    <property type="match status" value="1"/>
</dbReference>
<dbReference type="PATRIC" id="fig|1210908.3.peg.1303"/>
<dbReference type="Gene3D" id="3.30.200.20">
    <property type="entry name" value="Phosphorylase Kinase, domain 1"/>
    <property type="match status" value="1"/>
</dbReference>
<dbReference type="PANTHER" id="PTHR21310">
    <property type="entry name" value="AMINOGLYCOSIDE PHOSPHOTRANSFERASE-RELATED-RELATED"/>
    <property type="match status" value="1"/>
</dbReference>
<gene>
    <name evidence="3" type="ORF">HSB1_13610</name>
</gene>
<accession>J3A5N1</accession>
<dbReference type="InterPro" id="IPR051678">
    <property type="entry name" value="AGP_Transferase"/>
</dbReference>
<dbReference type="Proteomes" id="UP000007813">
    <property type="component" value="Unassembled WGS sequence"/>
</dbReference>
<dbReference type="EMBL" id="ALJD01000003">
    <property type="protein sequence ID" value="EJN60758.1"/>
    <property type="molecule type" value="Genomic_DNA"/>
</dbReference>
<dbReference type="GO" id="GO:0016740">
    <property type="term" value="F:transferase activity"/>
    <property type="evidence" value="ECO:0007669"/>
    <property type="project" value="UniProtKB-KW"/>
</dbReference>
<dbReference type="InterPro" id="IPR011009">
    <property type="entry name" value="Kinase-like_dom_sf"/>
</dbReference>
<dbReference type="AlphaFoldDB" id="J3A5N1"/>
<protein>
    <submittedName>
        <fullName evidence="3">Aminoglycoside phosphotransferase</fullName>
    </submittedName>
</protein>
<evidence type="ECO:0000313" key="3">
    <source>
        <dbReference type="EMBL" id="EJN60758.1"/>
    </source>
</evidence>
<evidence type="ECO:0000256" key="1">
    <source>
        <dbReference type="SAM" id="MobiDB-lite"/>
    </source>
</evidence>
<sequence length="384" mass="43280">MWVEHPHPQKVHHGRRSLSSMAGGSGDVDVDALEAYLADVFGREVTCIGVLSDKLNLILELSASEGEPTHVLRRPLKLRHTDLFNPLDAEYRLLERLDGTEIPTQTPVLFCEDTSVLGEQFFVTTYLDGEPIPLGTDLPERFRNPRAREEVARQLIDTLAEIHSLDTASFEDVCDRQSPREQVARATERLDEATSVTGRDLPRLRAIGRWLRDNAPSTSQTALVHGDYRPGNALFTGEERPELSGVIDWETAMLGDPLTELGYFLLRWRDESDPTPSLDELEARYPESEELDHLREVNENGLSPFTARPGSPTRRALVGRYENATGLSVENVSYYRTHAAFMLATVWSDLERHDVERGVESNHGPWIDYLTMVAEHVADGEFPR</sequence>
<name>J3A5N1_9EURY</name>
<evidence type="ECO:0000259" key="2">
    <source>
        <dbReference type="Pfam" id="PF01636"/>
    </source>
</evidence>
<organism evidence="3 4">
    <name type="scientific">Halogranum salarium B-1</name>
    <dbReference type="NCBI Taxonomy" id="1210908"/>
    <lineage>
        <taxon>Archaea</taxon>
        <taxon>Methanobacteriati</taxon>
        <taxon>Methanobacteriota</taxon>
        <taxon>Stenosarchaea group</taxon>
        <taxon>Halobacteria</taxon>
        <taxon>Halobacteriales</taxon>
        <taxon>Haloferacaceae</taxon>
    </lineage>
</organism>
<dbReference type="Pfam" id="PF01636">
    <property type="entry name" value="APH"/>
    <property type="match status" value="1"/>
</dbReference>
<dbReference type="SUPFAM" id="SSF56112">
    <property type="entry name" value="Protein kinase-like (PK-like)"/>
    <property type="match status" value="1"/>
</dbReference>